<reference evidence="1" key="1">
    <citation type="journal article" date="2014" name="Front. Microbiol.">
        <title>High frequency of phylogenetically diverse reductive dehalogenase-homologous genes in deep subseafloor sedimentary metagenomes.</title>
        <authorList>
            <person name="Kawai M."/>
            <person name="Futagami T."/>
            <person name="Toyoda A."/>
            <person name="Takaki Y."/>
            <person name="Nishi S."/>
            <person name="Hori S."/>
            <person name="Arai W."/>
            <person name="Tsubouchi T."/>
            <person name="Morono Y."/>
            <person name="Uchiyama I."/>
            <person name="Ito T."/>
            <person name="Fujiyama A."/>
            <person name="Inagaki F."/>
            <person name="Takami H."/>
        </authorList>
    </citation>
    <scope>NUCLEOTIDE SEQUENCE</scope>
    <source>
        <strain evidence="1">Expedition CK06-06</strain>
    </source>
</reference>
<organism evidence="1">
    <name type="scientific">marine sediment metagenome</name>
    <dbReference type="NCBI Taxonomy" id="412755"/>
    <lineage>
        <taxon>unclassified sequences</taxon>
        <taxon>metagenomes</taxon>
        <taxon>ecological metagenomes</taxon>
    </lineage>
</organism>
<name>X1KF75_9ZZZZ</name>
<sequence>MGRFIVPLEKPKPNIEHWVKVIKGEEAPERPPMVEYLVDTALTYR</sequence>
<proteinExistence type="predicted"/>
<gene>
    <name evidence="1" type="ORF">S03H2_56629</name>
</gene>
<accession>X1KF75</accession>
<comment type="caution">
    <text evidence="1">The sequence shown here is derived from an EMBL/GenBank/DDBJ whole genome shotgun (WGS) entry which is preliminary data.</text>
</comment>
<dbReference type="AlphaFoldDB" id="X1KF75"/>
<protein>
    <submittedName>
        <fullName evidence="1">Uncharacterized protein</fullName>
    </submittedName>
</protein>
<evidence type="ECO:0000313" key="1">
    <source>
        <dbReference type="EMBL" id="GAH88809.1"/>
    </source>
</evidence>
<dbReference type="EMBL" id="BARU01036246">
    <property type="protein sequence ID" value="GAH88809.1"/>
    <property type="molecule type" value="Genomic_DNA"/>
</dbReference>